<organism evidence="6 7">
    <name type="scientific">Actinia tenebrosa</name>
    <name type="common">Australian red waratah sea anemone</name>
    <dbReference type="NCBI Taxonomy" id="6105"/>
    <lineage>
        <taxon>Eukaryota</taxon>
        <taxon>Metazoa</taxon>
        <taxon>Cnidaria</taxon>
        <taxon>Anthozoa</taxon>
        <taxon>Hexacorallia</taxon>
        <taxon>Actiniaria</taxon>
        <taxon>Actiniidae</taxon>
        <taxon>Actinia</taxon>
    </lineage>
</organism>
<evidence type="ECO:0000259" key="4">
    <source>
        <dbReference type="PROSITE" id="PS50835"/>
    </source>
</evidence>
<evidence type="ECO:0000256" key="1">
    <source>
        <dbReference type="ARBA" id="ARBA00022737"/>
    </source>
</evidence>
<dbReference type="OrthoDB" id="6138780at2759"/>
<protein>
    <submittedName>
        <fullName evidence="7">Down syndrome cell adhesion molecule homolog</fullName>
    </submittedName>
</protein>
<evidence type="ECO:0000259" key="5">
    <source>
        <dbReference type="PROSITE" id="PS50853"/>
    </source>
</evidence>
<evidence type="ECO:0000313" key="7">
    <source>
        <dbReference type="RefSeq" id="XP_031574869.1"/>
    </source>
</evidence>
<keyword evidence="1" id="KW-0677">Repeat</keyword>
<dbReference type="GO" id="GO:0098609">
    <property type="term" value="P:cell-cell adhesion"/>
    <property type="evidence" value="ECO:0007669"/>
    <property type="project" value="TreeGrafter"/>
</dbReference>
<dbReference type="InterPro" id="IPR007110">
    <property type="entry name" value="Ig-like_dom"/>
</dbReference>
<dbReference type="SMART" id="SM00409">
    <property type="entry name" value="IG"/>
    <property type="match status" value="1"/>
</dbReference>
<dbReference type="SMART" id="SM00408">
    <property type="entry name" value="IGc2"/>
    <property type="match status" value="1"/>
</dbReference>
<accession>A0A6P8J5B7</accession>
<dbReference type="SMART" id="SM00060">
    <property type="entry name" value="FN3"/>
    <property type="match status" value="2"/>
</dbReference>
<dbReference type="FunFam" id="2.60.40.10:FF:000032">
    <property type="entry name" value="palladin isoform X1"/>
    <property type="match status" value="1"/>
</dbReference>
<dbReference type="SUPFAM" id="SSF49265">
    <property type="entry name" value="Fibronectin type III"/>
    <property type="match status" value="1"/>
</dbReference>
<dbReference type="Gene3D" id="2.60.40.10">
    <property type="entry name" value="Immunoglobulins"/>
    <property type="match status" value="3"/>
</dbReference>
<dbReference type="PROSITE" id="PS50853">
    <property type="entry name" value="FN3"/>
    <property type="match status" value="2"/>
</dbReference>
<dbReference type="InterPro" id="IPR003598">
    <property type="entry name" value="Ig_sub2"/>
</dbReference>
<keyword evidence="2" id="KW-1015">Disulfide bond</keyword>
<feature type="domain" description="Ig-like" evidence="4">
    <location>
        <begin position="222"/>
        <end position="312"/>
    </location>
</feature>
<dbReference type="Pfam" id="PF07679">
    <property type="entry name" value="I-set"/>
    <property type="match status" value="1"/>
</dbReference>
<feature type="domain" description="Fibronectin type-III" evidence="5">
    <location>
        <begin position="19"/>
        <end position="126"/>
    </location>
</feature>
<dbReference type="InterPro" id="IPR003961">
    <property type="entry name" value="FN3_dom"/>
</dbReference>
<evidence type="ECO:0000256" key="2">
    <source>
        <dbReference type="ARBA" id="ARBA00023157"/>
    </source>
</evidence>
<sequence>MASQTGQKYGEDNESLCEIPSDICEVTKLTSPTPTSIYMEWKPLPPETHNGVLLGYYVMYLNVKEVVANYQRELVSLDTRSYTIINLKPYSSYYCGVIGFTSMGFMITPTMVKKASSWQTQEDKPSSPPPKLKAAFVCDRYELRAMWDPLGVKNINGKLLGYRVLLYHGKLLYKNFTTTTTSNAITLDECKNYTVKVAAYTSPGDGPFSAVYVTSTCPCGAPEPFYESRSIVTKEGNATRLLCEYQGRPEPTIYWLRHGQRLHDENKSVERFTTQLANGTWYISYTEKQDRGLYTCVLNNTYGVATTDVSVTVSIGEY</sequence>
<keyword evidence="3" id="KW-0393">Immunoglobulin domain</keyword>
<dbReference type="GeneID" id="116308555"/>
<dbReference type="InterPro" id="IPR036116">
    <property type="entry name" value="FN3_sf"/>
</dbReference>
<dbReference type="InterPro" id="IPR036179">
    <property type="entry name" value="Ig-like_dom_sf"/>
</dbReference>
<evidence type="ECO:0000256" key="3">
    <source>
        <dbReference type="ARBA" id="ARBA00023319"/>
    </source>
</evidence>
<dbReference type="AlphaFoldDB" id="A0A6P8J5B7"/>
<feature type="domain" description="Fibronectin type-III" evidence="5">
    <location>
        <begin position="128"/>
        <end position="219"/>
    </location>
</feature>
<dbReference type="Pfam" id="PF00041">
    <property type="entry name" value="fn3"/>
    <property type="match status" value="1"/>
</dbReference>
<dbReference type="PANTHER" id="PTHR44170:SF6">
    <property type="entry name" value="CONTACTIN"/>
    <property type="match status" value="1"/>
</dbReference>
<dbReference type="InParanoid" id="A0A6P8J5B7"/>
<dbReference type="InterPro" id="IPR003599">
    <property type="entry name" value="Ig_sub"/>
</dbReference>
<dbReference type="KEGG" id="aten:116308555"/>
<dbReference type="PROSITE" id="PS50835">
    <property type="entry name" value="IG_LIKE"/>
    <property type="match status" value="1"/>
</dbReference>
<evidence type="ECO:0000313" key="6">
    <source>
        <dbReference type="Proteomes" id="UP000515163"/>
    </source>
</evidence>
<name>A0A6P8J5B7_ACTTE</name>
<keyword evidence="6" id="KW-1185">Reference proteome</keyword>
<dbReference type="CDD" id="cd00063">
    <property type="entry name" value="FN3"/>
    <property type="match status" value="1"/>
</dbReference>
<dbReference type="GO" id="GO:0016020">
    <property type="term" value="C:membrane"/>
    <property type="evidence" value="ECO:0007669"/>
    <property type="project" value="UniProtKB-SubCell"/>
</dbReference>
<dbReference type="PANTHER" id="PTHR44170">
    <property type="entry name" value="PROTEIN SIDEKICK"/>
    <property type="match status" value="1"/>
</dbReference>
<dbReference type="InterPro" id="IPR013783">
    <property type="entry name" value="Ig-like_fold"/>
</dbReference>
<dbReference type="Proteomes" id="UP000515163">
    <property type="component" value="Unplaced"/>
</dbReference>
<proteinExistence type="predicted"/>
<dbReference type="InterPro" id="IPR013098">
    <property type="entry name" value="Ig_I-set"/>
</dbReference>
<gene>
    <name evidence="7" type="primary">LOC116308555</name>
</gene>
<dbReference type="RefSeq" id="XP_031574869.1">
    <property type="nucleotide sequence ID" value="XM_031719009.1"/>
</dbReference>
<dbReference type="SUPFAM" id="SSF48726">
    <property type="entry name" value="Immunoglobulin"/>
    <property type="match status" value="1"/>
</dbReference>
<reference evidence="7" key="1">
    <citation type="submission" date="2025-08" db="UniProtKB">
        <authorList>
            <consortium name="RefSeq"/>
        </authorList>
    </citation>
    <scope>IDENTIFICATION</scope>
    <source>
        <tissue evidence="7">Tentacle</tissue>
    </source>
</reference>